<evidence type="ECO:0000256" key="4">
    <source>
        <dbReference type="ARBA" id="ARBA00022989"/>
    </source>
</evidence>
<feature type="transmembrane region" description="Helical" evidence="6">
    <location>
        <begin position="57"/>
        <end position="86"/>
    </location>
</feature>
<evidence type="ECO:0000313" key="8">
    <source>
        <dbReference type="Proteomes" id="UP000315037"/>
    </source>
</evidence>
<dbReference type="PANTHER" id="PTHR33529">
    <property type="entry name" value="SLR0882 PROTEIN-RELATED"/>
    <property type="match status" value="1"/>
</dbReference>
<dbReference type="GO" id="GO:0055085">
    <property type="term" value="P:transmembrane transport"/>
    <property type="evidence" value="ECO:0007669"/>
    <property type="project" value="InterPro"/>
</dbReference>
<dbReference type="GO" id="GO:0015920">
    <property type="term" value="P:lipopolysaccharide transport"/>
    <property type="evidence" value="ECO:0007669"/>
    <property type="project" value="TreeGrafter"/>
</dbReference>
<evidence type="ECO:0000256" key="3">
    <source>
        <dbReference type="ARBA" id="ARBA00022692"/>
    </source>
</evidence>
<dbReference type="Proteomes" id="UP000315037">
    <property type="component" value="Unassembled WGS sequence"/>
</dbReference>
<dbReference type="RefSeq" id="WP_165600300.1">
    <property type="nucleotide sequence ID" value="NZ_SORZ01000001.1"/>
</dbReference>
<feature type="transmembrane region" description="Helical" evidence="6">
    <location>
        <begin position="20"/>
        <end position="37"/>
    </location>
</feature>
<dbReference type="GO" id="GO:0043190">
    <property type="term" value="C:ATP-binding cassette (ABC) transporter complex"/>
    <property type="evidence" value="ECO:0007669"/>
    <property type="project" value="InterPro"/>
</dbReference>
<organism evidence="7 8">
    <name type="scientific">Oecophyllibacter saccharovorans</name>
    <dbReference type="NCBI Taxonomy" id="2558360"/>
    <lineage>
        <taxon>Bacteria</taxon>
        <taxon>Pseudomonadati</taxon>
        <taxon>Pseudomonadota</taxon>
        <taxon>Alphaproteobacteria</taxon>
        <taxon>Acetobacterales</taxon>
        <taxon>Acetobacteraceae</taxon>
        <taxon>Oecophyllibacter</taxon>
    </lineage>
</organism>
<keyword evidence="8" id="KW-1185">Reference proteome</keyword>
<dbReference type="EMBL" id="SORZ01000001">
    <property type="protein sequence ID" value="TPW35890.1"/>
    <property type="molecule type" value="Genomic_DNA"/>
</dbReference>
<keyword evidence="4 6" id="KW-1133">Transmembrane helix</keyword>
<evidence type="ECO:0000256" key="6">
    <source>
        <dbReference type="SAM" id="Phobius"/>
    </source>
</evidence>
<feature type="transmembrane region" description="Helical" evidence="6">
    <location>
        <begin position="341"/>
        <end position="363"/>
    </location>
</feature>
<dbReference type="AlphaFoldDB" id="A0A506URC0"/>
<name>A0A506URC0_9PROT</name>
<proteinExistence type="predicted"/>
<dbReference type="InterPro" id="IPR030922">
    <property type="entry name" value="LptF"/>
</dbReference>
<keyword evidence="3 6" id="KW-0812">Transmembrane</keyword>
<evidence type="ECO:0000256" key="1">
    <source>
        <dbReference type="ARBA" id="ARBA00004651"/>
    </source>
</evidence>
<feature type="transmembrane region" description="Helical" evidence="6">
    <location>
        <begin position="107"/>
        <end position="130"/>
    </location>
</feature>
<comment type="caution">
    <text evidence="7">The sequence shown here is derived from an EMBL/GenBank/DDBJ whole genome shotgun (WGS) entry which is preliminary data.</text>
</comment>
<dbReference type="Pfam" id="PF03739">
    <property type="entry name" value="LptF_LptG"/>
    <property type="match status" value="1"/>
</dbReference>
<accession>A0A506URC0</accession>
<keyword evidence="5 6" id="KW-0472">Membrane</keyword>
<evidence type="ECO:0000256" key="2">
    <source>
        <dbReference type="ARBA" id="ARBA00022475"/>
    </source>
</evidence>
<dbReference type="InterPro" id="IPR005495">
    <property type="entry name" value="LptG/LptF_permease"/>
</dbReference>
<keyword evidence="2" id="KW-1003">Cell membrane</keyword>
<evidence type="ECO:0000313" key="7">
    <source>
        <dbReference type="EMBL" id="TPW35890.1"/>
    </source>
</evidence>
<reference evidence="7 8" key="1">
    <citation type="submission" date="2019-03" db="EMBL/GenBank/DDBJ databases">
        <title>The complete genome sequence of Neokomagataea sp. Jb2 NBRC113641.</title>
        <authorList>
            <person name="Chua K.-O."/>
            <person name="Chan K.-G."/>
            <person name="See-Too W.-S."/>
        </authorList>
    </citation>
    <scope>NUCLEOTIDE SEQUENCE [LARGE SCALE GENOMIC DNA]</scope>
    <source>
        <strain evidence="7 8">Jb2</strain>
    </source>
</reference>
<feature type="transmembrane region" description="Helical" evidence="6">
    <location>
        <begin position="316"/>
        <end position="335"/>
    </location>
</feature>
<sequence>MAAAPTPPLPLLDHYILRQLLVALLALTGGAVALIWLTQSLHFVTLIVQHGLSLRAFLHLTLLMAPSFAVVILPVTTFLVILFLYQKLAGDRELTVMRAAGLSTLRLARPGLLCALAATAASLVLSLWLAPVSYHAFHAYEFQIRNRLAAFLLEEGVFTHVSETMTIYIHKRDGSNAFQGVMIQDNRDPANPVTVLAERGAMVPDALRPRLVLYNGSRQVLDRRTRQLAMLNFDHNMVDLTTTRAGAHQSEDAAELPLGQLLHPPAQLSQHVRNKWRVEGLHRLTGPLSAFSYSVIALVCVLRGRFSKHGNFWRPLLAIFLVVGLLTFSLMLKSMTARTPALAPLMIILALLPGMIGLLCLFFDGRRTRPARPA</sequence>
<dbReference type="NCBIfam" id="TIGR04407">
    <property type="entry name" value="LptF_YjgP"/>
    <property type="match status" value="1"/>
</dbReference>
<comment type="subcellular location">
    <subcellularLocation>
        <location evidence="1">Cell membrane</location>
        <topology evidence="1">Multi-pass membrane protein</topology>
    </subcellularLocation>
</comment>
<gene>
    <name evidence="7" type="primary">lptF</name>
    <name evidence="7" type="ORF">E3202_02930</name>
</gene>
<protein>
    <submittedName>
        <fullName evidence="7">LPS export ABC transporter permease LptF</fullName>
    </submittedName>
</protein>
<dbReference type="PANTHER" id="PTHR33529:SF6">
    <property type="entry name" value="YJGP_YJGQ FAMILY PERMEASE"/>
    <property type="match status" value="1"/>
</dbReference>
<evidence type="ECO:0000256" key="5">
    <source>
        <dbReference type="ARBA" id="ARBA00023136"/>
    </source>
</evidence>